<name>A0A653DI25_CALMS</name>
<organism evidence="2 3">
    <name type="scientific">Callosobruchus maculatus</name>
    <name type="common">Southern cowpea weevil</name>
    <name type="synonym">Pulse bruchid</name>
    <dbReference type="NCBI Taxonomy" id="64391"/>
    <lineage>
        <taxon>Eukaryota</taxon>
        <taxon>Metazoa</taxon>
        <taxon>Ecdysozoa</taxon>
        <taxon>Arthropoda</taxon>
        <taxon>Hexapoda</taxon>
        <taxon>Insecta</taxon>
        <taxon>Pterygota</taxon>
        <taxon>Neoptera</taxon>
        <taxon>Endopterygota</taxon>
        <taxon>Coleoptera</taxon>
        <taxon>Polyphaga</taxon>
        <taxon>Cucujiformia</taxon>
        <taxon>Chrysomeloidea</taxon>
        <taxon>Chrysomelidae</taxon>
        <taxon>Bruchinae</taxon>
        <taxon>Bruchini</taxon>
        <taxon>Callosobruchus</taxon>
    </lineage>
</organism>
<feature type="compositionally biased region" description="Polar residues" evidence="1">
    <location>
        <begin position="8"/>
        <end position="22"/>
    </location>
</feature>
<feature type="region of interest" description="Disordered" evidence="1">
    <location>
        <begin position="168"/>
        <end position="220"/>
    </location>
</feature>
<keyword evidence="3" id="KW-1185">Reference proteome</keyword>
<protein>
    <submittedName>
        <fullName evidence="2">Uncharacterized protein</fullName>
    </submittedName>
</protein>
<evidence type="ECO:0000313" key="3">
    <source>
        <dbReference type="Proteomes" id="UP000410492"/>
    </source>
</evidence>
<accession>A0A653DI25</accession>
<evidence type="ECO:0000256" key="1">
    <source>
        <dbReference type="SAM" id="MobiDB-lite"/>
    </source>
</evidence>
<sequence>MNRLKSNKGATSSRGSAVGRTQSALSVSAVDWYLQLPATHAPPSPAVSSITLSPGRIRNIDQDIENIRASRQDNPIIQQIIASRKSIIDSLDMDEEADHTNLMTKELSLDLDVDPLSIPEMHEHMIRSPPPINWPKSPDYRAFEFSQEDETFSVDCVSTTSIANTSSKSLNHYQRDMSRRQGLRSWHSGGGRRSISPVATPSTPPPRCQSQPSSGGRHHYQERFSLLSSSAALKSAEDSVRLMAATED</sequence>
<feature type="region of interest" description="Disordered" evidence="1">
    <location>
        <begin position="1"/>
        <end position="22"/>
    </location>
</feature>
<proteinExistence type="predicted"/>
<dbReference type="OrthoDB" id="6775891at2759"/>
<dbReference type="AlphaFoldDB" id="A0A653DI25"/>
<gene>
    <name evidence="2" type="ORF">CALMAC_LOCUS17716</name>
</gene>
<dbReference type="EMBL" id="CAACVG010012175">
    <property type="protein sequence ID" value="VEN59843.1"/>
    <property type="molecule type" value="Genomic_DNA"/>
</dbReference>
<dbReference type="Proteomes" id="UP000410492">
    <property type="component" value="Unassembled WGS sequence"/>
</dbReference>
<evidence type="ECO:0000313" key="2">
    <source>
        <dbReference type="EMBL" id="VEN59843.1"/>
    </source>
</evidence>
<reference evidence="2 3" key="1">
    <citation type="submission" date="2019-01" db="EMBL/GenBank/DDBJ databases">
        <authorList>
            <person name="Sayadi A."/>
        </authorList>
    </citation>
    <scope>NUCLEOTIDE SEQUENCE [LARGE SCALE GENOMIC DNA]</scope>
</reference>